<evidence type="ECO:0000313" key="5">
    <source>
        <dbReference type="Proteomes" id="UP000094527"/>
    </source>
</evidence>
<dbReference type="PANTHER" id="PTHR24123:SF33">
    <property type="entry name" value="PROTEIN HOS4"/>
    <property type="match status" value="1"/>
</dbReference>
<keyword evidence="5" id="KW-1185">Reference proteome</keyword>
<dbReference type="InterPro" id="IPR036770">
    <property type="entry name" value="Ankyrin_rpt-contain_sf"/>
</dbReference>
<feature type="repeat" description="ANK" evidence="3">
    <location>
        <begin position="1049"/>
        <end position="1084"/>
    </location>
</feature>
<comment type="caution">
    <text evidence="4">The sequence shown here is derived from an EMBL/GenBank/DDBJ whole genome shotgun (WGS) entry which is preliminary data.</text>
</comment>
<proteinExistence type="predicted"/>
<feature type="repeat" description="ANK" evidence="3">
    <location>
        <begin position="333"/>
        <end position="368"/>
    </location>
</feature>
<dbReference type="PROSITE" id="PS50088">
    <property type="entry name" value="ANK_REPEAT"/>
    <property type="match status" value="4"/>
</dbReference>
<evidence type="ECO:0000256" key="2">
    <source>
        <dbReference type="ARBA" id="ARBA00023043"/>
    </source>
</evidence>
<dbReference type="Gene3D" id="1.25.40.20">
    <property type="entry name" value="Ankyrin repeat-containing domain"/>
    <property type="match status" value="4"/>
</dbReference>
<sequence>MKDYIQWIHACVRENLYELLKVIIKFGENQEVFETEDILLLALKFADLPIIKLVVKHYAQQSLKNLKDIKLELKWTGDDKEMEIITMLHVAALRGNYSVMQYLLKIHGFEDLVKQQHICEILCFCVVGTYTKDEEIHERKRIINDLLNINPSLIEGVNKLRFTPLLYPNIHFDLVILLIDLGVNVDATNFISNNMLHLFPEYFTPEEYDKVVHHLENSGKTKLFHSLNKRQETPLYRAILYFDLLDSTIDIFARAGFDFNVPIENTTTLLSHAIEEERSARLLDSLVRSGADINKRVGKYVMTPLHKAVSQDNLSALRYLISRGVDVNAVDNDKETPLHLALRLPGRYSYRIVQSLLQHDADINAVDTLNRTPISNAEESYKNGKISKQTLELLEKRLPKQAQVVKEDVITLSKSKTITIDGTSYIAETLFINLEKISQVFIENAITSWDECRIVKFNIGHKVDRSKCVSRNSQNLCTRFPSCTCKNEEIMVEFNFKFVKCNHKRLNVSVSIHELLPVLRDILNLNDSLKLFEVKRLFRQVYHLPYNIDILRIMEKPNDAQVLSHISQGNYLLGELLSSLGNSESERNQLKHIAVNTLFPNFTRNIDVKGFDDYLKSGILKYDGKLVFTNSDLAWCLISELLLNFEKSEFADLRLNGMLSSIFNDCVDCKKLVIWHSIGLAAEEMETFTFKNHIFFNSLEHLLSKKNSENSLRTILNKNLTKDNVDKCLQASVIANLPNLLRILLSTLGQTKLFESRHFVGLAVKFSGFQIMELVIEQYIRQTDNQIKHAKLSVSDPYYVIPVLHIAALRGDFSVMRYLLEKHAFKDRLHYSKLDNILHHCVIHTCKFQGNDVIERQRIIRLLVELHPQLIHKKDKFNRTPLMVPYANVELIILLINLGVDVSATNNQSKNVLHICAEYLDPQGYDKLLRCLSNRGDTKIFHPQDSFQETPLSRAVTCLDALDSSLKLFSTINVDFNAENSYKNTVLVLATLFHRSSQLLDSLIRFGADIDKRGFSDRTALHSAAEVGNLNGLKYFISKGCDVNAKDKDDSAPLHLAVKYSKINTHEIIEVLITQGADVNALDNEGDSGHTPLHTAFQGESTVHDVVTELLKHGCRYPIATDKDENYQVVG</sequence>
<accession>A0A1D2MEV0</accession>
<dbReference type="Pfam" id="PF12796">
    <property type="entry name" value="Ank_2"/>
    <property type="match status" value="3"/>
</dbReference>
<gene>
    <name evidence="4" type="ORF">Ocin01_15176</name>
</gene>
<feature type="repeat" description="ANK" evidence="3">
    <location>
        <begin position="1016"/>
        <end position="1048"/>
    </location>
</feature>
<keyword evidence="2 3" id="KW-0040">ANK repeat</keyword>
<dbReference type="InterPro" id="IPR002110">
    <property type="entry name" value="Ankyrin_rpt"/>
</dbReference>
<reference evidence="4 5" key="1">
    <citation type="journal article" date="2016" name="Genome Biol. Evol.">
        <title>Gene Family Evolution Reflects Adaptation to Soil Environmental Stressors in the Genome of the Collembolan Orchesella cincta.</title>
        <authorList>
            <person name="Faddeeva-Vakhrusheva A."/>
            <person name="Derks M.F."/>
            <person name="Anvar S.Y."/>
            <person name="Agamennone V."/>
            <person name="Suring W."/>
            <person name="Smit S."/>
            <person name="van Straalen N.M."/>
            <person name="Roelofs D."/>
        </authorList>
    </citation>
    <scope>NUCLEOTIDE SEQUENCE [LARGE SCALE GENOMIC DNA]</scope>
    <source>
        <tissue evidence="4">Mixed pool</tissue>
    </source>
</reference>
<name>A0A1D2MEV0_ORCCI</name>
<dbReference type="AlphaFoldDB" id="A0A1D2MEV0"/>
<dbReference type="EMBL" id="LJIJ01001528">
    <property type="protein sequence ID" value="ODM91505.1"/>
    <property type="molecule type" value="Genomic_DNA"/>
</dbReference>
<dbReference type="PROSITE" id="PS50297">
    <property type="entry name" value="ANK_REP_REGION"/>
    <property type="match status" value="4"/>
</dbReference>
<dbReference type="PANTHER" id="PTHR24123">
    <property type="entry name" value="ANKYRIN REPEAT-CONTAINING"/>
    <property type="match status" value="1"/>
</dbReference>
<evidence type="ECO:0000256" key="3">
    <source>
        <dbReference type="PROSITE-ProRule" id="PRU00023"/>
    </source>
</evidence>
<evidence type="ECO:0000256" key="1">
    <source>
        <dbReference type="ARBA" id="ARBA00022737"/>
    </source>
</evidence>
<dbReference type="STRING" id="48709.A0A1D2MEV0"/>
<dbReference type="InterPro" id="IPR051165">
    <property type="entry name" value="Multifunctional_ANK_Repeat"/>
</dbReference>
<evidence type="ECO:0000313" key="4">
    <source>
        <dbReference type="EMBL" id="ODM91505.1"/>
    </source>
</evidence>
<organism evidence="4 5">
    <name type="scientific">Orchesella cincta</name>
    <name type="common">Springtail</name>
    <name type="synonym">Podura cincta</name>
    <dbReference type="NCBI Taxonomy" id="48709"/>
    <lineage>
        <taxon>Eukaryota</taxon>
        <taxon>Metazoa</taxon>
        <taxon>Ecdysozoa</taxon>
        <taxon>Arthropoda</taxon>
        <taxon>Hexapoda</taxon>
        <taxon>Collembola</taxon>
        <taxon>Entomobryomorpha</taxon>
        <taxon>Entomobryoidea</taxon>
        <taxon>Orchesellidae</taxon>
        <taxon>Orchesellinae</taxon>
        <taxon>Orchesella</taxon>
    </lineage>
</organism>
<dbReference type="Proteomes" id="UP000094527">
    <property type="component" value="Unassembled WGS sequence"/>
</dbReference>
<evidence type="ECO:0008006" key="6">
    <source>
        <dbReference type="Google" id="ProtNLM"/>
    </source>
</evidence>
<dbReference type="OrthoDB" id="6596655at2759"/>
<feature type="repeat" description="ANK" evidence="3">
    <location>
        <begin position="300"/>
        <end position="332"/>
    </location>
</feature>
<dbReference type="SUPFAM" id="SSF48403">
    <property type="entry name" value="Ankyrin repeat"/>
    <property type="match status" value="2"/>
</dbReference>
<dbReference type="SMART" id="SM00248">
    <property type="entry name" value="ANK"/>
    <property type="match status" value="16"/>
</dbReference>
<protein>
    <recommendedName>
        <fullName evidence="6">Ankyrin-3</fullName>
    </recommendedName>
</protein>
<keyword evidence="1" id="KW-0677">Repeat</keyword>